<protein>
    <recommendedName>
        <fullName evidence="6">G-patch domain-containing protein</fullName>
    </recommendedName>
</protein>
<feature type="compositionally biased region" description="Basic and acidic residues" evidence="1">
    <location>
        <begin position="45"/>
        <end position="59"/>
    </location>
</feature>
<dbReference type="PANTHER" id="PTHR14195">
    <property type="entry name" value="G PATCH DOMAIN CONTAINING PROTEIN 2"/>
    <property type="match status" value="1"/>
</dbReference>
<dbReference type="PROSITE" id="PS50174">
    <property type="entry name" value="G_PATCH"/>
    <property type="match status" value="1"/>
</dbReference>
<dbReference type="Proteomes" id="UP001300502">
    <property type="component" value="Unassembled WGS sequence"/>
</dbReference>
<accession>A0AAV9I494</accession>
<dbReference type="Pfam" id="PF01424">
    <property type="entry name" value="R3H"/>
    <property type="match status" value="1"/>
</dbReference>
<sequence>MSGTKQRCGGKYRYSRKLSKNYRQYEAKENAGNKKIVFQGSFENNHNDNLEDKSRKDMDDVADGLENLKLQGELSSQVNFDVKDDWSETEHSSSPQGSSDLSINASSSFDNDISEDSSASSRNIKEYESSDCDESTDSMDSLNSSAIQQMSEEEALDYIQYLRQKIQKIEAVLQARKKSSCLNKESESKGQNVGCNIAVENSFKYAEKETFGSDEKCKVTSESSKTSIRKDSTAIINNNSKGKSKKPSNYIYSSRIDEEFEYAMSLTKKPQRRKRSKTHQKGKGASALRIFQQIRTFLQSDNKKFYTFPSLSRHLRFAVHKYAEACGIPSQSHGKEGKRTITVTRSRRWKIPDEETEKSILEDIGLASKQEKKKNKGKSKRKPKKANVALAPATTYSARGRKELEKSLAVTITEDNVGHRILQTMGWSKGQSLGHPNREEAGLTSPLPVRIRPPRAGLGSHEEEK</sequence>
<dbReference type="InterPro" id="IPR000467">
    <property type="entry name" value="G_patch_dom"/>
</dbReference>
<feature type="compositionally biased region" description="Polar residues" evidence="1">
    <location>
        <begin position="92"/>
        <end position="122"/>
    </location>
</feature>
<dbReference type="InterPro" id="IPR051189">
    <property type="entry name" value="Splicing_assoc_domain"/>
</dbReference>
<feature type="domain" description="R3H" evidence="3">
    <location>
        <begin position="284"/>
        <end position="347"/>
    </location>
</feature>
<feature type="compositionally biased region" description="Basic residues" evidence="1">
    <location>
        <begin position="371"/>
        <end position="385"/>
    </location>
</feature>
<dbReference type="Gene3D" id="3.30.1370.50">
    <property type="entry name" value="R3H-like domain"/>
    <property type="match status" value="1"/>
</dbReference>
<dbReference type="PROSITE" id="PS51061">
    <property type="entry name" value="R3H"/>
    <property type="match status" value="1"/>
</dbReference>
<proteinExistence type="predicted"/>
<comment type="caution">
    <text evidence="4">The sequence shown here is derived from an EMBL/GenBank/DDBJ whole genome shotgun (WGS) entry which is preliminary data.</text>
</comment>
<feature type="domain" description="G-patch" evidence="2">
    <location>
        <begin position="414"/>
        <end position="463"/>
    </location>
</feature>
<dbReference type="CDD" id="cd02325">
    <property type="entry name" value="R3H"/>
    <property type="match status" value="1"/>
</dbReference>
<dbReference type="AlphaFoldDB" id="A0AAV9I494"/>
<gene>
    <name evidence="4" type="ORF">GAYE_PCTG44G1071</name>
</gene>
<dbReference type="Pfam" id="PF01585">
    <property type="entry name" value="G-patch"/>
    <property type="match status" value="1"/>
</dbReference>
<evidence type="ECO:0000259" key="3">
    <source>
        <dbReference type="PROSITE" id="PS51061"/>
    </source>
</evidence>
<dbReference type="SMART" id="SM00393">
    <property type="entry name" value="R3H"/>
    <property type="match status" value="1"/>
</dbReference>
<dbReference type="GO" id="GO:0003676">
    <property type="term" value="F:nucleic acid binding"/>
    <property type="evidence" value="ECO:0007669"/>
    <property type="project" value="UniProtKB-UniRule"/>
</dbReference>
<name>A0AAV9I494_9RHOD</name>
<dbReference type="EMBL" id="JANCYU010000012">
    <property type="protein sequence ID" value="KAK4523179.1"/>
    <property type="molecule type" value="Genomic_DNA"/>
</dbReference>
<evidence type="ECO:0008006" key="6">
    <source>
        <dbReference type="Google" id="ProtNLM"/>
    </source>
</evidence>
<feature type="region of interest" description="Disordered" evidence="1">
    <location>
        <begin position="428"/>
        <end position="465"/>
    </location>
</feature>
<dbReference type="InterPro" id="IPR001374">
    <property type="entry name" value="R3H_dom"/>
</dbReference>
<feature type="region of interest" description="Disordered" evidence="1">
    <location>
        <begin position="85"/>
        <end position="143"/>
    </location>
</feature>
<feature type="region of interest" description="Disordered" evidence="1">
    <location>
        <begin position="29"/>
        <end position="64"/>
    </location>
</feature>
<evidence type="ECO:0000313" key="4">
    <source>
        <dbReference type="EMBL" id="KAK4523179.1"/>
    </source>
</evidence>
<dbReference type="InterPro" id="IPR036867">
    <property type="entry name" value="R3H_dom_sf"/>
</dbReference>
<keyword evidence="5" id="KW-1185">Reference proteome</keyword>
<evidence type="ECO:0000313" key="5">
    <source>
        <dbReference type="Proteomes" id="UP001300502"/>
    </source>
</evidence>
<dbReference type="SUPFAM" id="SSF82708">
    <property type="entry name" value="R3H domain"/>
    <property type="match status" value="1"/>
</dbReference>
<dbReference type="SMART" id="SM00443">
    <property type="entry name" value="G_patch"/>
    <property type="match status" value="1"/>
</dbReference>
<evidence type="ECO:0000256" key="1">
    <source>
        <dbReference type="SAM" id="MobiDB-lite"/>
    </source>
</evidence>
<feature type="region of interest" description="Disordered" evidence="1">
    <location>
        <begin position="367"/>
        <end position="394"/>
    </location>
</feature>
<evidence type="ECO:0000259" key="2">
    <source>
        <dbReference type="PROSITE" id="PS50174"/>
    </source>
</evidence>
<organism evidence="4 5">
    <name type="scientific">Galdieria yellowstonensis</name>
    <dbReference type="NCBI Taxonomy" id="3028027"/>
    <lineage>
        <taxon>Eukaryota</taxon>
        <taxon>Rhodophyta</taxon>
        <taxon>Bangiophyceae</taxon>
        <taxon>Galdieriales</taxon>
        <taxon>Galdieriaceae</taxon>
        <taxon>Galdieria</taxon>
    </lineage>
</organism>
<reference evidence="4 5" key="1">
    <citation type="submission" date="2022-07" db="EMBL/GenBank/DDBJ databases">
        <title>Genome-wide signatures of adaptation to extreme environments.</title>
        <authorList>
            <person name="Cho C.H."/>
            <person name="Yoon H.S."/>
        </authorList>
    </citation>
    <scope>NUCLEOTIDE SEQUENCE [LARGE SCALE GENOMIC DNA]</scope>
    <source>
        <strain evidence="4 5">108.79 E11</strain>
    </source>
</reference>